<feature type="domain" description="FHA" evidence="6">
    <location>
        <begin position="43"/>
        <end position="94"/>
    </location>
</feature>
<name>A0A3R7YKH9_APHAT</name>
<comment type="caution">
    <text evidence="7">The sequence shown here is derived from an EMBL/GenBank/DDBJ whole genome shotgun (WGS) entry which is preliminary data.</text>
</comment>
<dbReference type="GO" id="GO:0005634">
    <property type="term" value="C:nucleus"/>
    <property type="evidence" value="ECO:0007669"/>
    <property type="project" value="TreeGrafter"/>
</dbReference>
<dbReference type="SUPFAM" id="SSF50978">
    <property type="entry name" value="WD40 repeat-like"/>
    <property type="match status" value="1"/>
</dbReference>
<dbReference type="AlphaFoldDB" id="A0A3R7YKH9"/>
<dbReference type="PROSITE" id="PS50082">
    <property type="entry name" value="WD_REPEATS_2"/>
    <property type="match status" value="2"/>
</dbReference>
<keyword evidence="4" id="KW-0175">Coiled coil</keyword>
<dbReference type="InterPro" id="IPR036322">
    <property type="entry name" value="WD40_repeat_dom_sf"/>
</dbReference>
<dbReference type="InterPro" id="IPR008984">
    <property type="entry name" value="SMAD_FHA_dom_sf"/>
</dbReference>
<keyword evidence="1 3" id="KW-0853">WD repeat</keyword>
<evidence type="ECO:0000256" key="1">
    <source>
        <dbReference type="ARBA" id="ARBA00022574"/>
    </source>
</evidence>
<dbReference type="Gene3D" id="2.60.200.20">
    <property type="match status" value="1"/>
</dbReference>
<dbReference type="PROSITE" id="PS50006">
    <property type="entry name" value="FHA_DOMAIN"/>
    <property type="match status" value="1"/>
</dbReference>
<evidence type="ECO:0000256" key="5">
    <source>
        <dbReference type="SAM" id="MobiDB-lite"/>
    </source>
</evidence>
<dbReference type="PROSITE" id="PS50294">
    <property type="entry name" value="WD_REPEATS_REGION"/>
    <property type="match status" value="1"/>
</dbReference>
<evidence type="ECO:0000259" key="6">
    <source>
        <dbReference type="PROSITE" id="PS50006"/>
    </source>
</evidence>
<dbReference type="Pfam" id="PF00498">
    <property type="entry name" value="FHA"/>
    <property type="match status" value="1"/>
</dbReference>
<accession>A0A3R7YKH9</accession>
<organism evidence="7 8">
    <name type="scientific">Aphanomyces astaci</name>
    <name type="common">Crayfish plague agent</name>
    <dbReference type="NCBI Taxonomy" id="112090"/>
    <lineage>
        <taxon>Eukaryota</taxon>
        <taxon>Sar</taxon>
        <taxon>Stramenopiles</taxon>
        <taxon>Oomycota</taxon>
        <taxon>Saprolegniomycetes</taxon>
        <taxon>Saprolegniales</taxon>
        <taxon>Verrucalvaceae</taxon>
        <taxon>Aphanomyces</taxon>
    </lineage>
</organism>
<feature type="repeat" description="WD" evidence="3">
    <location>
        <begin position="270"/>
        <end position="302"/>
    </location>
</feature>
<gene>
    <name evidence="7" type="ORF">B5M09_002212</name>
</gene>
<dbReference type="SUPFAM" id="SSF49879">
    <property type="entry name" value="SMAD/FHA domain"/>
    <property type="match status" value="1"/>
</dbReference>
<reference evidence="7" key="1">
    <citation type="submission" date="2018-07" db="EMBL/GenBank/DDBJ databases">
        <title>Annotation of Aphanomyces astaci genome assembly.</title>
        <authorList>
            <person name="Studholme D.J."/>
        </authorList>
    </citation>
    <scope>NUCLEOTIDE SEQUENCE [LARGE SCALE GENOMIC DNA]</scope>
    <source>
        <strain evidence="7">Pc</strain>
    </source>
</reference>
<feature type="repeat" description="WD" evidence="3">
    <location>
        <begin position="371"/>
        <end position="413"/>
    </location>
</feature>
<keyword evidence="8" id="KW-1185">Reference proteome</keyword>
<dbReference type="Gene3D" id="2.130.10.10">
    <property type="entry name" value="YVTN repeat-like/Quinoprotein amine dehydrogenase"/>
    <property type="match status" value="3"/>
</dbReference>
<dbReference type="GO" id="GO:0035861">
    <property type="term" value="C:site of double-strand break"/>
    <property type="evidence" value="ECO:0007669"/>
    <property type="project" value="TreeGrafter"/>
</dbReference>
<dbReference type="PANTHER" id="PTHR16017">
    <property type="entry name" value="GASTRULATION DEFECTIVE PROTEIN 1-RELATED"/>
    <property type="match status" value="1"/>
</dbReference>
<evidence type="ECO:0000313" key="8">
    <source>
        <dbReference type="Proteomes" id="UP000284702"/>
    </source>
</evidence>
<dbReference type="VEuPathDB" id="FungiDB:H257_12601"/>
<sequence length="773" mass="83475">MVCGVQEKIVAGVPTRLNSKTYLEVWKDGVVAEKLPIGQQACYVLGRNADVCDFELAHPSISRQHAAIVHTKAGTLEVMDLESAQGTTVDGVELSEPNEFRKAVDNGSEIVFGASSRRYILRGYNQAPAISSGASSSSLADMAQLPTGFATTNNVKQSQKAADRAARDEEIRRMTMEMMTQAPKVSHVPAVSADEVGNTTHEVNNQKPRSSVPRGPQNNPNKQQQPTETVDSDGPESDSDDDDNAATSADSYARDLALRYNLPLKNQVVLTSHTKSITSIAVDAPGARVATGSMDYHMKLWDFAGMARQVRPFRDTEVEEGHAIVALSYSPTGDRVLSVTGSSQPTVLSREGVKETQFVKGDMYVMDMVHTKGHTHTCTGGSWHPTLKQSMATCALDGTVRLWKLDGKTAFNKLLNDQVIKFKSKQGKRIEVTACAYNTDGSLVFGATTEGSVFGYDLRRATTTTAAVKMPGAHAAGSPDLSVSSIRFANDKVFGTRSCSDDCVKLWDIRKLASPLKTLRDVPSHFAVANMAFNATGTAVAVGTGVPTGKERHGQVLFFDVLTAVTAPLTAIDMHPDESAVCVAWHPKINQVFVGSSAGTVRVFYDEAISTKGVLLSATKKLPLASAGYVRIDESSDGAIVNPHALPMYRDANAKPTKRKYAKVRTIRLDPIASKKPSKPITGPGFGGSTGGSTLTQFFMRDQIKSESIRSEDPREAILKYAKVAAADSTYLGSAYATTQPTDQIAAEYQLAKETLEQEKLTKEEQNRRLLDL</sequence>
<evidence type="ECO:0000313" key="7">
    <source>
        <dbReference type="EMBL" id="RQM22558.1"/>
    </source>
</evidence>
<evidence type="ECO:0000256" key="4">
    <source>
        <dbReference type="SAM" id="Coils"/>
    </source>
</evidence>
<feature type="region of interest" description="Disordered" evidence="5">
    <location>
        <begin position="200"/>
        <end position="247"/>
    </location>
</feature>
<feature type="coiled-coil region" evidence="4">
    <location>
        <begin position="746"/>
        <end position="773"/>
    </location>
</feature>
<proteinExistence type="predicted"/>
<dbReference type="SMART" id="SM00240">
    <property type="entry name" value="FHA"/>
    <property type="match status" value="1"/>
</dbReference>
<dbReference type="SMART" id="SM00320">
    <property type="entry name" value="WD40"/>
    <property type="match status" value="5"/>
</dbReference>
<dbReference type="Pfam" id="PF00400">
    <property type="entry name" value="WD40"/>
    <property type="match status" value="2"/>
</dbReference>
<evidence type="ECO:0000256" key="2">
    <source>
        <dbReference type="ARBA" id="ARBA00022737"/>
    </source>
</evidence>
<dbReference type="InterPro" id="IPR001680">
    <property type="entry name" value="WD40_rpt"/>
</dbReference>
<dbReference type="EMBL" id="MZMZ02003136">
    <property type="protein sequence ID" value="RQM22558.1"/>
    <property type="molecule type" value="Genomic_DNA"/>
</dbReference>
<protein>
    <recommendedName>
        <fullName evidence="6">FHA domain-containing protein</fullName>
    </recommendedName>
</protein>
<dbReference type="Proteomes" id="UP000284702">
    <property type="component" value="Unassembled WGS sequence"/>
</dbReference>
<feature type="compositionally biased region" description="Polar residues" evidence="5">
    <location>
        <begin position="200"/>
        <end position="209"/>
    </location>
</feature>
<dbReference type="InterPro" id="IPR051858">
    <property type="entry name" value="WD_repeat_GAD-1"/>
</dbReference>
<feature type="compositionally biased region" description="Acidic residues" evidence="5">
    <location>
        <begin position="230"/>
        <end position="244"/>
    </location>
</feature>
<dbReference type="InterPro" id="IPR015943">
    <property type="entry name" value="WD40/YVTN_repeat-like_dom_sf"/>
</dbReference>
<dbReference type="PANTHER" id="PTHR16017:SF0">
    <property type="entry name" value="WD REPEAT-CONTAINING PROTEIN 70"/>
    <property type="match status" value="1"/>
</dbReference>
<dbReference type="InterPro" id="IPR000253">
    <property type="entry name" value="FHA_dom"/>
</dbReference>
<feature type="compositionally biased region" description="Low complexity" evidence="5">
    <location>
        <begin position="216"/>
        <end position="226"/>
    </location>
</feature>
<evidence type="ECO:0000256" key="3">
    <source>
        <dbReference type="PROSITE-ProRule" id="PRU00221"/>
    </source>
</evidence>
<keyword evidence="2" id="KW-0677">Repeat</keyword>